<proteinExistence type="inferred from homology"/>
<dbReference type="Pfam" id="PF00171">
    <property type="entry name" value="Aldedh"/>
    <property type="match status" value="1"/>
</dbReference>
<dbReference type="InterPro" id="IPR050740">
    <property type="entry name" value="Aldehyde_DH_Superfamily"/>
</dbReference>
<dbReference type="FunFam" id="3.40.309.10:FF:000009">
    <property type="entry name" value="Aldehyde dehydrogenase A"/>
    <property type="match status" value="1"/>
</dbReference>
<dbReference type="PROSITE" id="PS00070">
    <property type="entry name" value="ALDEHYDE_DEHYDR_CYS"/>
    <property type="match status" value="1"/>
</dbReference>
<dbReference type="InterPro" id="IPR016160">
    <property type="entry name" value="Ald_DH_CS_CYS"/>
</dbReference>
<dbReference type="PANTHER" id="PTHR43353">
    <property type="entry name" value="SUCCINATE-SEMIALDEHYDE DEHYDROGENASE, MITOCHONDRIAL"/>
    <property type="match status" value="1"/>
</dbReference>
<protein>
    <submittedName>
        <fullName evidence="4">Succinate semialdehyde dehydrogenase</fullName>
    </submittedName>
</protein>
<keyword evidence="5" id="KW-1185">Reference proteome</keyword>
<dbReference type="FunFam" id="3.40.605.10:FF:000007">
    <property type="entry name" value="NAD/NADP-dependent betaine aldehyde dehydrogenase"/>
    <property type="match status" value="1"/>
</dbReference>
<comment type="caution">
    <text evidence="4">The sequence shown here is derived from an EMBL/GenBank/DDBJ whole genome shotgun (WGS) entry which is preliminary data.</text>
</comment>
<dbReference type="InterPro" id="IPR015590">
    <property type="entry name" value="Aldehyde_DH_dom"/>
</dbReference>
<evidence type="ECO:0000256" key="1">
    <source>
        <dbReference type="ARBA" id="ARBA00009986"/>
    </source>
</evidence>
<dbReference type="InterPro" id="IPR016161">
    <property type="entry name" value="Ald_DH/histidinol_DH"/>
</dbReference>
<dbReference type="EMBL" id="QLMK01000008">
    <property type="protein sequence ID" value="RAK27873.1"/>
    <property type="molecule type" value="Genomic_DNA"/>
</dbReference>
<comment type="similarity">
    <text evidence="1">Belongs to the aldehyde dehydrogenase family.</text>
</comment>
<dbReference type="SUPFAM" id="SSF53720">
    <property type="entry name" value="ALDH-like"/>
    <property type="match status" value="1"/>
</dbReference>
<dbReference type="Gene3D" id="3.40.309.10">
    <property type="entry name" value="Aldehyde Dehydrogenase, Chain A, domain 2"/>
    <property type="match status" value="1"/>
</dbReference>
<evidence type="ECO:0000313" key="5">
    <source>
        <dbReference type="Proteomes" id="UP000249453"/>
    </source>
</evidence>
<dbReference type="CDD" id="cd07103">
    <property type="entry name" value="ALDH_F5_SSADH_GabD"/>
    <property type="match status" value="1"/>
</dbReference>
<dbReference type="Proteomes" id="UP000249453">
    <property type="component" value="Unassembled WGS sequence"/>
</dbReference>
<accession>A0A364JUQ6</accession>
<dbReference type="InterPro" id="IPR016162">
    <property type="entry name" value="Ald_DH_N"/>
</dbReference>
<dbReference type="RefSeq" id="WP_111575619.1">
    <property type="nucleotide sequence ID" value="NZ_JBHEEY010000008.1"/>
</dbReference>
<sequence length="489" mass="52160">MTDPILSKFDGQLFIDGKFIDGRGDRIPVANPARGETIGQIAATTPDEIEAAVVSAKSAFNKWKRVPAKTRSQSLHKLGDLIAADADRMAHIMTLEQGKPLNEAKGEILKLAEACHFYGEEAVRVLGELIPNDQNGYQSQVIREPIGVVAAITPWNYPAELVGWKLCASLAAGCTIIIKPAELTPFTALAIAEKVAEAGIPAGVVNVVTGKGSIVGQALVEHPEISKIAFTGSSAVGLQIQQSCPTIKHMSLELGGNCPLIITESADLDAAVKGAARRSFRNMGQICIAINRIYVARSLYDAFLEKFAVAANALTIGDGLLHPAADVGSMASAAPLEKTREHLADALEKGARLIAGGSAPEGDDYAKGFFFRPTIVADCNHDMKVMTEETFGPLVGVAPFDTLEEAIKLANDTPYGLASYLFARDLTEIYHLSAELDYGNVAVNNVDAGIMNAPYGGRKQSGIGYEHGREGLLEYFNFKHIRLHHGVGA</sequence>
<evidence type="ECO:0000313" key="4">
    <source>
        <dbReference type="EMBL" id="RAK27873.1"/>
    </source>
</evidence>
<dbReference type="Gene3D" id="3.40.605.10">
    <property type="entry name" value="Aldehyde Dehydrogenase, Chain A, domain 1"/>
    <property type="match status" value="1"/>
</dbReference>
<feature type="domain" description="Aldehyde dehydrogenase" evidence="3">
    <location>
        <begin position="20"/>
        <end position="481"/>
    </location>
</feature>
<evidence type="ECO:0000256" key="2">
    <source>
        <dbReference type="ARBA" id="ARBA00023002"/>
    </source>
</evidence>
<reference evidence="4 5" key="1">
    <citation type="submission" date="2018-06" db="EMBL/GenBank/DDBJ databases">
        <title>Genomic Encyclopedia of Type Strains, Phase IV (KMG-IV): sequencing the most valuable type-strain genomes for metagenomic binning, comparative biology and taxonomic classification.</title>
        <authorList>
            <person name="Goeker M."/>
        </authorList>
    </citation>
    <scope>NUCLEOTIDE SEQUENCE [LARGE SCALE GENOMIC DNA]</scope>
    <source>
        <strain evidence="4 5">DSM 26720</strain>
    </source>
</reference>
<dbReference type="AlphaFoldDB" id="A0A364JUQ6"/>
<dbReference type="OrthoDB" id="9812625at2"/>
<keyword evidence="2" id="KW-0560">Oxidoreductase</keyword>
<name>A0A364JUQ6_9HYPH</name>
<evidence type="ECO:0000259" key="3">
    <source>
        <dbReference type="Pfam" id="PF00171"/>
    </source>
</evidence>
<dbReference type="InterPro" id="IPR016163">
    <property type="entry name" value="Ald_DH_C"/>
</dbReference>
<dbReference type="GO" id="GO:0016620">
    <property type="term" value="F:oxidoreductase activity, acting on the aldehyde or oxo group of donors, NAD or NADP as acceptor"/>
    <property type="evidence" value="ECO:0007669"/>
    <property type="project" value="InterPro"/>
</dbReference>
<dbReference type="PANTHER" id="PTHR43353:SF5">
    <property type="entry name" value="SUCCINATE-SEMIALDEHYDE DEHYDROGENASE, MITOCHONDRIAL"/>
    <property type="match status" value="1"/>
</dbReference>
<organism evidence="4 5">
    <name type="scientific">Falsochrobactrum ovis</name>
    <dbReference type="NCBI Taxonomy" id="1293442"/>
    <lineage>
        <taxon>Bacteria</taxon>
        <taxon>Pseudomonadati</taxon>
        <taxon>Pseudomonadota</taxon>
        <taxon>Alphaproteobacteria</taxon>
        <taxon>Hyphomicrobiales</taxon>
        <taxon>Brucellaceae</taxon>
        <taxon>Falsochrobactrum</taxon>
    </lineage>
</organism>
<gene>
    <name evidence="4" type="ORF">C7374_10878</name>
</gene>